<organism evidence="2 3">
    <name type="scientific">Pleuronectes platessa</name>
    <name type="common">European plaice</name>
    <dbReference type="NCBI Taxonomy" id="8262"/>
    <lineage>
        <taxon>Eukaryota</taxon>
        <taxon>Metazoa</taxon>
        <taxon>Chordata</taxon>
        <taxon>Craniata</taxon>
        <taxon>Vertebrata</taxon>
        <taxon>Euteleostomi</taxon>
        <taxon>Actinopterygii</taxon>
        <taxon>Neopterygii</taxon>
        <taxon>Teleostei</taxon>
        <taxon>Neoteleostei</taxon>
        <taxon>Acanthomorphata</taxon>
        <taxon>Carangaria</taxon>
        <taxon>Pleuronectiformes</taxon>
        <taxon>Pleuronectoidei</taxon>
        <taxon>Pleuronectidae</taxon>
        <taxon>Pleuronectes</taxon>
    </lineage>
</organism>
<feature type="region of interest" description="Disordered" evidence="1">
    <location>
        <begin position="1"/>
        <end position="51"/>
    </location>
</feature>
<name>A0A9N7W2S9_PLEPL</name>
<evidence type="ECO:0000313" key="3">
    <source>
        <dbReference type="Proteomes" id="UP001153269"/>
    </source>
</evidence>
<evidence type="ECO:0000313" key="2">
    <source>
        <dbReference type="EMBL" id="CAB1460250.1"/>
    </source>
</evidence>
<keyword evidence="3" id="KW-1185">Reference proteome</keyword>
<dbReference type="EMBL" id="CADEAL010004469">
    <property type="protein sequence ID" value="CAB1460250.1"/>
    <property type="molecule type" value="Genomic_DNA"/>
</dbReference>
<dbReference type="Proteomes" id="UP001153269">
    <property type="component" value="Unassembled WGS sequence"/>
</dbReference>
<gene>
    <name evidence="2" type="ORF">PLEPLA_LOCUS48101</name>
</gene>
<reference evidence="2" key="1">
    <citation type="submission" date="2020-03" db="EMBL/GenBank/DDBJ databases">
        <authorList>
            <person name="Weist P."/>
        </authorList>
    </citation>
    <scope>NUCLEOTIDE SEQUENCE</scope>
</reference>
<comment type="caution">
    <text evidence="2">The sequence shown here is derived from an EMBL/GenBank/DDBJ whole genome shotgun (WGS) entry which is preliminary data.</text>
</comment>
<sequence>MKTRSPTRPLDFQQPGDSCNNNWPDDVSRPKRSGAAEEEDNRELNQQPLGFPSQAHYWSAFDKSSEGQRSLAARLPLPSLRSRLVEGGKLKIISKQTATSD</sequence>
<accession>A0A9N7W2S9</accession>
<protein>
    <submittedName>
        <fullName evidence="2">Uncharacterized protein</fullName>
    </submittedName>
</protein>
<evidence type="ECO:0000256" key="1">
    <source>
        <dbReference type="SAM" id="MobiDB-lite"/>
    </source>
</evidence>
<proteinExistence type="predicted"/>
<dbReference type="AlphaFoldDB" id="A0A9N7W2S9"/>